<feature type="non-terminal residue" evidence="3">
    <location>
        <position position="1"/>
    </location>
</feature>
<accession>V4MHS8</accession>
<dbReference type="eggNOG" id="KOG1474">
    <property type="taxonomic scope" value="Eukaryota"/>
</dbReference>
<evidence type="ECO:0000259" key="2">
    <source>
        <dbReference type="Pfam" id="PF17035"/>
    </source>
</evidence>
<dbReference type="InterPro" id="IPR038336">
    <property type="entry name" value="NET_sf"/>
</dbReference>
<dbReference type="Gramene" id="ESQ52098">
    <property type="protein sequence ID" value="ESQ52098"/>
    <property type="gene ID" value="EUTSA_v10017714mg"/>
</dbReference>
<sequence>EDIKICSGKHQNPAGAPEVELDIDVQTDVTLWRLKVFVHEALKAANKSSGGTNAQNNNNNGEINKNDAKRRREISDAINKAFN</sequence>
<evidence type="ECO:0000256" key="1">
    <source>
        <dbReference type="SAM" id="MobiDB-lite"/>
    </source>
</evidence>
<gene>
    <name evidence="3" type="ORF">EUTSA_v10017714mg</name>
</gene>
<evidence type="ECO:0000313" key="3">
    <source>
        <dbReference type="EMBL" id="ESQ52098.1"/>
    </source>
</evidence>
<feature type="region of interest" description="Disordered" evidence="1">
    <location>
        <begin position="45"/>
        <end position="83"/>
    </location>
</feature>
<dbReference type="STRING" id="72664.V4MHS8"/>
<name>V4MHS8_EUTSA</name>
<dbReference type="Proteomes" id="UP000030689">
    <property type="component" value="Unassembled WGS sequence"/>
</dbReference>
<protein>
    <recommendedName>
        <fullName evidence="2">NET domain-containing protein</fullName>
    </recommendedName>
</protein>
<dbReference type="Pfam" id="PF17035">
    <property type="entry name" value="BET"/>
    <property type="match status" value="1"/>
</dbReference>
<dbReference type="InterPro" id="IPR027353">
    <property type="entry name" value="NET_dom"/>
</dbReference>
<evidence type="ECO:0000313" key="4">
    <source>
        <dbReference type="Proteomes" id="UP000030689"/>
    </source>
</evidence>
<dbReference type="AlphaFoldDB" id="V4MHS8"/>
<feature type="compositionally biased region" description="Low complexity" evidence="1">
    <location>
        <begin position="53"/>
        <end position="63"/>
    </location>
</feature>
<keyword evidence="4" id="KW-1185">Reference proteome</keyword>
<dbReference type="KEGG" id="eus:EUTSA_v10017714mg"/>
<reference evidence="3 4" key="1">
    <citation type="journal article" date="2013" name="Front. Plant Sci.">
        <title>The Reference Genome of the Halophytic Plant Eutrema salsugineum.</title>
        <authorList>
            <person name="Yang R."/>
            <person name="Jarvis D.E."/>
            <person name="Chen H."/>
            <person name="Beilstein M.A."/>
            <person name="Grimwood J."/>
            <person name="Jenkins J."/>
            <person name="Shu S."/>
            <person name="Prochnik S."/>
            <person name="Xin M."/>
            <person name="Ma C."/>
            <person name="Schmutz J."/>
            <person name="Wing R.A."/>
            <person name="Mitchell-Olds T."/>
            <person name="Schumaker K.S."/>
            <person name="Wang X."/>
        </authorList>
    </citation>
    <scope>NUCLEOTIDE SEQUENCE [LARGE SCALE GENOMIC DNA]</scope>
</reference>
<dbReference type="EMBL" id="KI517385">
    <property type="protein sequence ID" value="ESQ52098.1"/>
    <property type="molecule type" value="Genomic_DNA"/>
</dbReference>
<feature type="domain" description="NET" evidence="2">
    <location>
        <begin position="11"/>
        <end position="39"/>
    </location>
</feature>
<organism evidence="3 4">
    <name type="scientific">Eutrema salsugineum</name>
    <name type="common">Saltwater cress</name>
    <name type="synonym">Sisymbrium salsugineum</name>
    <dbReference type="NCBI Taxonomy" id="72664"/>
    <lineage>
        <taxon>Eukaryota</taxon>
        <taxon>Viridiplantae</taxon>
        <taxon>Streptophyta</taxon>
        <taxon>Embryophyta</taxon>
        <taxon>Tracheophyta</taxon>
        <taxon>Spermatophyta</taxon>
        <taxon>Magnoliopsida</taxon>
        <taxon>eudicotyledons</taxon>
        <taxon>Gunneridae</taxon>
        <taxon>Pentapetalae</taxon>
        <taxon>rosids</taxon>
        <taxon>malvids</taxon>
        <taxon>Brassicales</taxon>
        <taxon>Brassicaceae</taxon>
        <taxon>Eutremeae</taxon>
        <taxon>Eutrema</taxon>
    </lineage>
</organism>
<dbReference type="Gene3D" id="1.20.1270.220">
    <property type="match status" value="1"/>
</dbReference>
<proteinExistence type="predicted"/>